<evidence type="ECO:0000259" key="3">
    <source>
        <dbReference type="PROSITE" id="PS51485"/>
    </source>
</evidence>
<dbReference type="GO" id="GO:0005886">
    <property type="term" value="C:plasma membrane"/>
    <property type="evidence" value="ECO:0007669"/>
    <property type="project" value="TreeGrafter"/>
</dbReference>
<proteinExistence type="predicted"/>
<feature type="domain" description="Phytocyanin" evidence="3">
    <location>
        <begin position="30"/>
        <end position="150"/>
    </location>
</feature>
<organism evidence="4 5">
    <name type="scientific">Kalanchoe fedtschenkoi</name>
    <name type="common">Lavender scallops</name>
    <name type="synonym">South American air plant</name>
    <dbReference type="NCBI Taxonomy" id="63787"/>
    <lineage>
        <taxon>Eukaryota</taxon>
        <taxon>Viridiplantae</taxon>
        <taxon>Streptophyta</taxon>
        <taxon>Embryophyta</taxon>
        <taxon>Tracheophyta</taxon>
        <taxon>Spermatophyta</taxon>
        <taxon>Magnoliopsida</taxon>
        <taxon>eudicotyledons</taxon>
        <taxon>Gunneridae</taxon>
        <taxon>Pentapetalae</taxon>
        <taxon>Saxifragales</taxon>
        <taxon>Crassulaceae</taxon>
        <taxon>Kalanchoe</taxon>
    </lineage>
</organism>
<evidence type="ECO:0000313" key="4">
    <source>
        <dbReference type="EnsemblPlants" id="Kaladp0081s0162.1.v1.1"/>
    </source>
</evidence>
<evidence type="ECO:0000313" key="5">
    <source>
        <dbReference type="Proteomes" id="UP000594263"/>
    </source>
</evidence>
<sequence>MKNRTSSSAALLLTILFIASSSVSLSSAYRNFTVGDSSGWFDTLERPGVDYQKWADSHSFSLGDFLIFNTDNNHSVVQTHNATVYALCDADDAALNDTYQWSSADPSATTPRPVTVPVPLTTEGPLFFFSGDYDGDQCRNGQRFKINVTHGQGLPDSLKDDDPAMAPANPDAGNDDSAPDTVVSSDFDHPREDGGDKDGGGEKHSSADGSVGPNLIRVVISGLPFLFIRFII</sequence>
<dbReference type="Gene3D" id="2.60.40.420">
    <property type="entry name" value="Cupredoxins - blue copper proteins"/>
    <property type="match status" value="1"/>
</dbReference>
<dbReference type="PROSITE" id="PS51485">
    <property type="entry name" value="PHYTOCYANIN"/>
    <property type="match status" value="1"/>
</dbReference>
<dbReference type="InterPro" id="IPR039391">
    <property type="entry name" value="Phytocyanin-like"/>
</dbReference>
<accession>A0A7N0UTI2</accession>
<dbReference type="CDD" id="cd04216">
    <property type="entry name" value="Phytocyanin"/>
    <property type="match status" value="1"/>
</dbReference>
<feature type="chain" id="PRO_5029736785" description="Phytocyanin domain-containing protein" evidence="2">
    <location>
        <begin position="29"/>
        <end position="232"/>
    </location>
</feature>
<dbReference type="PANTHER" id="PTHR33021">
    <property type="entry name" value="BLUE COPPER PROTEIN"/>
    <property type="match status" value="1"/>
</dbReference>
<dbReference type="FunFam" id="2.60.40.420:FF:000048">
    <property type="entry name" value="Early nodulin-like protein 18"/>
    <property type="match status" value="1"/>
</dbReference>
<dbReference type="GO" id="GO:0009055">
    <property type="term" value="F:electron transfer activity"/>
    <property type="evidence" value="ECO:0007669"/>
    <property type="project" value="InterPro"/>
</dbReference>
<protein>
    <recommendedName>
        <fullName evidence="3">Phytocyanin domain-containing protein</fullName>
    </recommendedName>
</protein>
<reference evidence="4" key="1">
    <citation type="submission" date="2021-01" db="UniProtKB">
        <authorList>
            <consortium name="EnsemblPlants"/>
        </authorList>
    </citation>
    <scope>IDENTIFICATION</scope>
</reference>
<dbReference type="OMA" id="TGWFDIQ"/>
<dbReference type="EnsemblPlants" id="Kaladp0081s0162.1.v1.1">
    <property type="protein sequence ID" value="Kaladp0081s0162.1.v1.1"/>
    <property type="gene ID" value="Kaladp0081s0162.v1.1"/>
</dbReference>
<dbReference type="Pfam" id="PF02298">
    <property type="entry name" value="Cu_bind_like"/>
    <property type="match status" value="1"/>
</dbReference>
<dbReference type="AlphaFoldDB" id="A0A7N0UTI2"/>
<dbReference type="PANTHER" id="PTHR33021:SF6">
    <property type="entry name" value="EARLY NODULIN-LIKE PROTEIN 18"/>
    <property type="match status" value="1"/>
</dbReference>
<feature type="compositionally biased region" description="Basic and acidic residues" evidence="1">
    <location>
        <begin position="186"/>
        <end position="206"/>
    </location>
</feature>
<evidence type="ECO:0000256" key="2">
    <source>
        <dbReference type="SAM" id="SignalP"/>
    </source>
</evidence>
<dbReference type="Proteomes" id="UP000594263">
    <property type="component" value="Unplaced"/>
</dbReference>
<dbReference type="InterPro" id="IPR008972">
    <property type="entry name" value="Cupredoxin"/>
</dbReference>
<feature type="signal peptide" evidence="2">
    <location>
        <begin position="1"/>
        <end position="28"/>
    </location>
</feature>
<feature type="region of interest" description="Disordered" evidence="1">
    <location>
        <begin position="149"/>
        <end position="211"/>
    </location>
</feature>
<name>A0A7N0UTI2_KALFE</name>
<dbReference type="Gramene" id="Kaladp0081s0162.1.v1.1">
    <property type="protein sequence ID" value="Kaladp0081s0162.1.v1.1"/>
    <property type="gene ID" value="Kaladp0081s0162.v1.1"/>
</dbReference>
<dbReference type="SUPFAM" id="SSF49503">
    <property type="entry name" value="Cupredoxins"/>
    <property type="match status" value="1"/>
</dbReference>
<keyword evidence="2" id="KW-0732">Signal</keyword>
<keyword evidence="5" id="KW-1185">Reference proteome</keyword>
<evidence type="ECO:0000256" key="1">
    <source>
        <dbReference type="SAM" id="MobiDB-lite"/>
    </source>
</evidence>
<dbReference type="InterPro" id="IPR003245">
    <property type="entry name" value="Phytocyanin_dom"/>
</dbReference>